<evidence type="ECO:0000313" key="3">
    <source>
        <dbReference type="EMBL" id="OUD14485.1"/>
    </source>
</evidence>
<keyword evidence="1" id="KW-0732">Signal</keyword>
<reference evidence="3 4" key="1">
    <citation type="submission" date="2016-12" db="EMBL/GenBank/DDBJ databases">
        <title>Thioflexothrix psekupsii D3 genome sequencing and assembly.</title>
        <authorList>
            <person name="Fomenkov A."/>
            <person name="Vincze T."/>
            <person name="Grabovich M."/>
            <person name="Anton B.P."/>
            <person name="Dubinina G."/>
            <person name="Orlova M."/>
            <person name="Belousova E."/>
            <person name="Roberts R.J."/>
        </authorList>
    </citation>
    <scope>NUCLEOTIDE SEQUENCE [LARGE SCALE GENOMIC DNA]</scope>
    <source>
        <strain evidence="3">D3</strain>
    </source>
</reference>
<dbReference type="EMBL" id="MSLT01000012">
    <property type="protein sequence ID" value="OUD14485.1"/>
    <property type="molecule type" value="Genomic_DNA"/>
</dbReference>
<organism evidence="3 4">
    <name type="scientific">Thioflexithrix psekupsensis</name>
    <dbReference type="NCBI Taxonomy" id="1570016"/>
    <lineage>
        <taxon>Bacteria</taxon>
        <taxon>Pseudomonadati</taxon>
        <taxon>Pseudomonadota</taxon>
        <taxon>Gammaproteobacteria</taxon>
        <taxon>Thiotrichales</taxon>
        <taxon>Thioflexithrix</taxon>
    </lineage>
</organism>
<dbReference type="AlphaFoldDB" id="A0A251X971"/>
<dbReference type="PANTHER" id="PTHR35812">
    <property type="entry name" value="LIPOPROTEIN"/>
    <property type="match status" value="1"/>
</dbReference>
<dbReference type="InterPro" id="IPR011460">
    <property type="entry name" value="Lcl_C"/>
</dbReference>
<sequence length="195" mass="22040">MRMFIIFLSLLMVSHGLWAQSQVAEVESLIKDRYRDHGDGTVTDIQTNLQWMRCLIGQEWHNGRCQGRSQEWAWDDAQKLKIDFAGHSNWRFPTIEELRGLVYCSSGKPAYFPNNGGMCEGGYQSPTLVREAFPDASRSFVWSSSPVAGYPDYAWSVNFNGGGGNYYGRVNNGHVRLVRVGPTEVNITVHGKPLY</sequence>
<dbReference type="PANTHER" id="PTHR35812:SF1">
    <property type="entry name" value="LIPOPROTEIN"/>
    <property type="match status" value="1"/>
</dbReference>
<dbReference type="Pfam" id="PF07603">
    <property type="entry name" value="Lcl_C"/>
    <property type="match status" value="1"/>
</dbReference>
<protein>
    <recommendedName>
        <fullName evidence="2">Lcl C-terminal domain-containing protein</fullName>
    </recommendedName>
</protein>
<proteinExistence type="predicted"/>
<feature type="chain" id="PRO_5012377438" description="Lcl C-terminal domain-containing protein" evidence="1">
    <location>
        <begin position="20"/>
        <end position="195"/>
    </location>
</feature>
<feature type="signal peptide" evidence="1">
    <location>
        <begin position="1"/>
        <end position="19"/>
    </location>
</feature>
<evidence type="ECO:0000313" key="4">
    <source>
        <dbReference type="Proteomes" id="UP000194798"/>
    </source>
</evidence>
<accession>A0A251X971</accession>
<keyword evidence="4" id="KW-1185">Reference proteome</keyword>
<evidence type="ECO:0000256" key="1">
    <source>
        <dbReference type="SAM" id="SignalP"/>
    </source>
</evidence>
<evidence type="ECO:0000259" key="2">
    <source>
        <dbReference type="Pfam" id="PF07603"/>
    </source>
</evidence>
<feature type="domain" description="Lcl C-terminal" evidence="2">
    <location>
        <begin position="40"/>
        <end position="179"/>
    </location>
</feature>
<dbReference type="RefSeq" id="WP_176329813.1">
    <property type="nucleotide sequence ID" value="NZ_MSLT01000012.1"/>
</dbReference>
<dbReference type="Proteomes" id="UP000194798">
    <property type="component" value="Unassembled WGS sequence"/>
</dbReference>
<comment type="caution">
    <text evidence="3">The sequence shown here is derived from an EMBL/GenBank/DDBJ whole genome shotgun (WGS) entry which is preliminary data.</text>
</comment>
<gene>
    <name evidence="3" type="ORF">TPSD3_09290</name>
</gene>
<name>A0A251X971_9GAMM</name>